<gene>
    <name evidence="2" type="ORF">IFM89_034823</name>
</gene>
<organism evidence="2 3">
    <name type="scientific">Coptis chinensis</name>
    <dbReference type="NCBI Taxonomy" id="261450"/>
    <lineage>
        <taxon>Eukaryota</taxon>
        <taxon>Viridiplantae</taxon>
        <taxon>Streptophyta</taxon>
        <taxon>Embryophyta</taxon>
        <taxon>Tracheophyta</taxon>
        <taxon>Spermatophyta</taxon>
        <taxon>Magnoliopsida</taxon>
        <taxon>Ranunculales</taxon>
        <taxon>Ranunculaceae</taxon>
        <taxon>Coptidoideae</taxon>
        <taxon>Coptis</taxon>
    </lineage>
</organism>
<dbReference type="Proteomes" id="UP000631114">
    <property type="component" value="Unassembled WGS sequence"/>
</dbReference>
<evidence type="ECO:0000313" key="3">
    <source>
        <dbReference type="Proteomes" id="UP000631114"/>
    </source>
</evidence>
<evidence type="ECO:0000313" key="2">
    <source>
        <dbReference type="EMBL" id="KAF9594840.1"/>
    </source>
</evidence>
<reference evidence="2 3" key="1">
    <citation type="submission" date="2020-10" db="EMBL/GenBank/DDBJ databases">
        <title>The Coptis chinensis genome and diversification of protoberbering-type alkaloids.</title>
        <authorList>
            <person name="Wang B."/>
            <person name="Shu S."/>
            <person name="Song C."/>
            <person name="Liu Y."/>
        </authorList>
    </citation>
    <scope>NUCLEOTIDE SEQUENCE [LARGE SCALE GENOMIC DNA]</scope>
    <source>
        <strain evidence="2">HL-2020</strain>
        <tissue evidence="2">Leaf</tissue>
    </source>
</reference>
<dbReference type="AlphaFoldDB" id="A0A835H9F0"/>
<sequence>MAMANYPNALSPFPKRFPMQHQRPSSAQPPPLTTSKILPLIRPKSVPRNRPVVTVNHDSAQPSRYVPPENRGIRPQKFPAVNATPYVPIRHFRAPYHGVAPPVTMRTAVPVFSAPLFQSPANQPSHEMASSVRHVTPSVHIRQAVPVFSAPPIKVEKLQLVTIPPEAESRVQMEATGNVPLVAAPQVCVEEPPALSVPQLPKSAFPIEESSNYLQEPVTRAQVVSSQPESSVGTCPQPEKLFHHMQDAGKGSINNLKESAAVQDVGNQTIIDLKDAAAVEDEGNDVTNDLKVLAAIQGVKQLKI</sequence>
<keyword evidence="3" id="KW-1185">Reference proteome</keyword>
<protein>
    <submittedName>
        <fullName evidence="2">Uncharacterized protein</fullName>
    </submittedName>
</protein>
<name>A0A835H9F0_9MAGN</name>
<proteinExistence type="predicted"/>
<accession>A0A835H9F0</accession>
<evidence type="ECO:0000256" key="1">
    <source>
        <dbReference type="SAM" id="MobiDB-lite"/>
    </source>
</evidence>
<dbReference type="EMBL" id="JADFTS010000008">
    <property type="protein sequence ID" value="KAF9594840.1"/>
    <property type="molecule type" value="Genomic_DNA"/>
</dbReference>
<dbReference type="OrthoDB" id="5988181at2759"/>
<comment type="caution">
    <text evidence="2">The sequence shown here is derived from an EMBL/GenBank/DDBJ whole genome shotgun (WGS) entry which is preliminary data.</text>
</comment>
<feature type="region of interest" description="Disordered" evidence="1">
    <location>
        <begin position="1"/>
        <end position="35"/>
    </location>
</feature>